<proteinExistence type="inferred from homology"/>
<dbReference type="Gene3D" id="3.40.630.10">
    <property type="entry name" value="Zn peptidases"/>
    <property type="match status" value="1"/>
</dbReference>
<protein>
    <submittedName>
        <fullName evidence="10">Zinc carboxypeptidase</fullName>
    </submittedName>
</protein>
<dbReference type="PANTHER" id="PTHR11705">
    <property type="entry name" value="PROTEASE FAMILY M14 CARBOXYPEPTIDASE A,B"/>
    <property type="match status" value="1"/>
</dbReference>
<dbReference type="Pfam" id="PF00246">
    <property type="entry name" value="Peptidase_M14"/>
    <property type="match status" value="1"/>
</dbReference>
<comment type="similarity">
    <text evidence="2 7">Belongs to the peptidase M14 family.</text>
</comment>
<name>A0A4Q7VXZ5_9ACTN</name>
<evidence type="ECO:0000256" key="1">
    <source>
        <dbReference type="ARBA" id="ARBA00001947"/>
    </source>
</evidence>
<dbReference type="InterPro" id="IPR000834">
    <property type="entry name" value="Peptidase_M14"/>
</dbReference>
<keyword evidence="11" id="KW-1185">Reference proteome</keyword>
<dbReference type="PANTHER" id="PTHR11705:SF143">
    <property type="entry name" value="SLL0236 PROTEIN"/>
    <property type="match status" value="1"/>
</dbReference>
<dbReference type="SUPFAM" id="SSF53187">
    <property type="entry name" value="Zn-dependent exopeptidases"/>
    <property type="match status" value="1"/>
</dbReference>
<keyword evidence="5" id="KW-0862">Zinc</keyword>
<evidence type="ECO:0000256" key="7">
    <source>
        <dbReference type="PROSITE-ProRule" id="PRU01379"/>
    </source>
</evidence>
<evidence type="ECO:0000256" key="4">
    <source>
        <dbReference type="ARBA" id="ARBA00022801"/>
    </source>
</evidence>
<feature type="active site" description="Proton donor/acceptor" evidence="7">
    <location>
        <position position="331"/>
    </location>
</feature>
<evidence type="ECO:0000313" key="11">
    <source>
        <dbReference type="Proteomes" id="UP000292027"/>
    </source>
</evidence>
<dbReference type="AlphaFoldDB" id="A0A4Q7VXZ5"/>
<dbReference type="Proteomes" id="UP000292027">
    <property type="component" value="Unassembled WGS sequence"/>
</dbReference>
<dbReference type="GO" id="GO:0004181">
    <property type="term" value="F:metallocarboxypeptidase activity"/>
    <property type="evidence" value="ECO:0007669"/>
    <property type="project" value="InterPro"/>
</dbReference>
<evidence type="ECO:0000256" key="8">
    <source>
        <dbReference type="SAM" id="SignalP"/>
    </source>
</evidence>
<keyword evidence="3" id="KW-0645">Protease</keyword>
<accession>A0A4Q7VXZ5</accession>
<dbReference type="GO" id="GO:0005615">
    <property type="term" value="C:extracellular space"/>
    <property type="evidence" value="ECO:0007669"/>
    <property type="project" value="TreeGrafter"/>
</dbReference>
<feature type="chain" id="PRO_5039472182" evidence="8">
    <location>
        <begin position="36"/>
        <end position="376"/>
    </location>
</feature>
<dbReference type="GO" id="GO:0008270">
    <property type="term" value="F:zinc ion binding"/>
    <property type="evidence" value="ECO:0007669"/>
    <property type="project" value="InterPro"/>
</dbReference>
<sequence>MIRGWRLSGWLVGMRRLAALLCTFALMLLSSTAYSSPALTYYGGYHTVVGHEQHNAAVAAAHPDLVKLYDIGDSWTKAQGQGGHDIQALCITKLAPGDCALNSTGKKPKFVLHAQIHARELATGEIAYKWIDLLVSSYGVDPELTALLDTRELWVVPIANPDGVDVVASNPAQPLLQRKNVDDSAGDCVTGYPGVDLNRNSSFHWDANQGGSCAETYPGAKAASEPETVAIQGLLQKIFPDTKSAVDEPAAVRTTGVFLTLHSYGNDILAPWGYTDTAAPDRDKLVALGNKMSAVTGYPVFTGDGGIGYLTPGSTSDWLYGTRGVPSYTFEIGPKTGWCAGFVPAYSCIASTFWPLLKPALVYAAKAAATPYGPLP</sequence>
<evidence type="ECO:0000313" key="10">
    <source>
        <dbReference type="EMBL" id="RZU01570.1"/>
    </source>
</evidence>
<evidence type="ECO:0000256" key="6">
    <source>
        <dbReference type="ARBA" id="ARBA00023049"/>
    </source>
</evidence>
<evidence type="ECO:0000256" key="2">
    <source>
        <dbReference type="ARBA" id="ARBA00005988"/>
    </source>
</evidence>
<keyword evidence="4" id="KW-0378">Hydrolase</keyword>
<dbReference type="EMBL" id="SHKR01000019">
    <property type="protein sequence ID" value="RZU01570.1"/>
    <property type="molecule type" value="Genomic_DNA"/>
</dbReference>
<dbReference type="SMART" id="SM00631">
    <property type="entry name" value="Zn_pept"/>
    <property type="match status" value="1"/>
</dbReference>
<evidence type="ECO:0000256" key="5">
    <source>
        <dbReference type="ARBA" id="ARBA00022833"/>
    </source>
</evidence>
<keyword evidence="8" id="KW-0732">Signal</keyword>
<keyword evidence="10" id="KW-0121">Carboxypeptidase</keyword>
<dbReference type="PROSITE" id="PS52035">
    <property type="entry name" value="PEPTIDASE_M14"/>
    <property type="match status" value="1"/>
</dbReference>
<evidence type="ECO:0000256" key="3">
    <source>
        <dbReference type="ARBA" id="ARBA00022670"/>
    </source>
</evidence>
<keyword evidence="6" id="KW-0482">Metalloprotease</keyword>
<gene>
    <name evidence="10" type="ORF">EV645_8403</name>
</gene>
<evidence type="ECO:0000259" key="9">
    <source>
        <dbReference type="PROSITE" id="PS52035"/>
    </source>
</evidence>
<feature type="signal peptide" evidence="8">
    <location>
        <begin position="1"/>
        <end position="35"/>
    </location>
</feature>
<comment type="caution">
    <text evidence="10">The sequence shown here is derived from an EMBL/GenBank/DDBJ whole genome shotgun (WGS) entry which is preliminary data.</text>
</comment>
<dbReference type="GO" id="GO:0006508">
    <property type="term" value="P:proteolysis"/>
    <property type="evidence" value="ECO:0007669"/>
    <property type="project" value="UniProtKB-KW"/>
</dbReference>
<comment type="cofactor">
    <cofactor evidence="1">
        <name>Zn(2+)</name>
        <dbReference type="ChEBI" id="CHEBI:29105"/>
    </cofactor>
</comment>
<organism evidence="10 11">
    <name type="scientific">Kribbella rubisoli</name>
    <dbReference type="NCBI Taxonomy" id="3075929"/>
    <lineage>
        <taxon>Bacteria</taxon>
        <taxon>Bacillati</taxon>
        <taxon>Actinomycetota</taxon>
        <taxon>Actinomycetes</taxon>
        <taxon>Propionibacteriales</taxon>
        <taxon>Kribbellaceae</taxon>
        <taxon>Kribbella</taxon>
    </lineage>
</organism>
<feature type="domain" description="Peptidase M14" evidence="9">
    <location>
        <begin position="44"/>
        <end position="367"/>
    </location>
</feature>
<reference evidence="10 11" key="1">
    <citation type="journal article" date="2015" name="Stand. Genomic Sci.">
        <title>Genomic Encyclopedia of Bacterial and Archaeal Type Strains, Phase III: the genomes of soil and plant-associated and newly described type strains.</title>
        <authorList>
            <person name="Whitman W.B."/>
            <person name="Woyke T."/>
            <person name="Klenk H.P."/>
            <person name="Zhou Y."/>
            <person name="Lilburn T.G."/>
            <person name="Beck B.J."/>
            <person name="De Vos P."/>
            <person name="Vandamme P."/>
            <person name="Eisen J.A."/>
            <person name="Garrity G."/>
            <person name="Hugenholtz P."/>
            <person name="Kyrpides N.C."/>
        </authorList>
    </citation>
    <scope>NUCLEOTIDE SEQUENCE [LARGE SCALE GENOMIC DNA]</scope>
    <source>
        <strain evidence="10 11">VKM Ac-2540</strain>
    </source>
</reference>